<evidence type="ECO:0000256" key="2">
    <source>
        <dbReference type="SAM" id="Phobius"/>
    </source>
</evidence>
<gene>
    <name evidence="6" type="ORF">PD5205_02008</name>
    <name evidence="4" type="ORF">PD885_02015</name>
    <name evidence="5" type="ORF">PD885_02028</name>
</gene>
<keyword evidence="2" id="KW-0472">Membrane</keyword>
<name>A0A1Y6H6X1_9XANT</name>
<evidence type="ECO:0000313" key="8">
    <source>
        <dbReference type="Proteomes" id="UP000195953"/>
    </source>
</evidence>
<organism evidence="6 8">
    <name type="scientific">Xanthomonas fragariae</name>
    <dbReference type="NCBI Taxonomy" id="48664"/>
    <lineage>
        <taxon>Bacteria</taxon>
        <taxon>Pseudomonadati</taxon>
        <taxon>Pseudomonadota</taxon>
        <taxon>Gammaproteobacteria</taxon>
        <taxon>Lysobacterales</taxon>
        <taxon>Lysobacteraceae</taxon>
        <taxon>Xanthomonas</taxon>
    </lineage>
</organism>
<accession>A0A1Y6H6X1</accession>
<dbReference type="Proteomes" id="UP000195877">
    <property type="component" value="Chromosome 1"/>
</dbReference>
<dbReference type="Pfam" id="PF05707">
    <property type="entry name" value="Zot"/>
    <property type="match status" value="1"/>
</dbReference>
<reference evidence="4 7" key="2">
    <citation type="submission" date="2017-05" db="EMBL/GenBank/DDBJ databases">
        <authorList>
            <person name="Blom J."/>
        </authorList>
    </citation>
    <scope>NUCLEOTIDE SEQUENCE [LARGE SCALE GENOMIC DNA]</scope>
    <source>
        <strain evidence="4">PD885</strain>
    </source>
</reference>
<evidence type="ECO:0000313" key="7">
    <source>
        <dbReference type="Proteomes" id="UP000195877"/>
    </source>
</evidence>
<feature type="compositionally biased region" description="Polar residues" evidence="1">
    <location>
        <begin position="356"/>
        <end position="365"/>
    </location>
</feature>
<dbReference type="InterPro" id="IPR027417">
    <property type="entry name" value="P-loop_NTPase"/>
</dbReference>
<evidence type="ECO:0000313" key="5">
    <source>
        <dbReference type="EMBL" id="SMQ99272.1"/>
    </source>
</evidence>
<evidence type="ECO:0000256" key="1">
    <source>
        <dbReference type="SAM" id="MobiDB-lite"/>
    </source>
</evidence>
<dbReference type="Proteomes" id="UP000195953">
    <property type="component" value="Chromosome 1"/>
</dbReference>
<feature type="region of interest" description="Disordered" evidence="1">
    <location>
        <begin position="346"/>
        <end position="378"/>
    </location>
</feature>
<feature type="domain" description="Zona occludens toxin N-terminal" evidence="3">
    <location>
        <begin position="3"/>
        <end position="170"/>
    </location>
</feature>
<sequence>MGVYLVTGQPGHGKTAYGLDKAFQWQKEGRKIYANGVKDLDYGKADFTYLDDPTKWEQLPDGSVVLLDECYTIFPNRNPGAKVPDHVEAMARHRHRGFDFILIAQQGLQLDPFLRGLYEEHVHVRQTSIMKSKTKLKRWNMYQGNVQGACNDIVDWVRPKYVFDYYTSTTLVTTRRQIPTWIRNIGIGVVLLAVVLFWLRWHFQSKIAGFEAEHKALTAKQGATPTALGGTTGAGGVAVTRAPLTPLEYAQAHRPRIASMPWTAPIYDQRPVVSNPQVFCIASNAGIDGQGKHHEAGCRCMTEQGTRYVVPPHECRFMAENGPAYNPYKMPPTELAATLRDQLNTTPAADAPLPSLTGTVLQTKPRSLGTMPENEPYKSESFITAPAREGVM</sequence>
<dbReference type="EMBL" id="LT853882">
    <property type="protein sequence ID" value="SMQ99259.1"/>
    <property type="molecule type" value="Genomic_DNA"/>
</dbReference>
<dbReference type="Gene3D" id="3.40.50.300">
    <property type="entry name" value="P-loop containing nucleotide triphosphate hydrolases"/>
    <property type="match status" value="1"/>
</dbReference>
<keyword evidence="2" id="KW-1133">Transmembrane helix</keyword>
<dbReference type="RefSeq" id="WP_065975234.1">
    <property type="nucleotide sequence ID" value="NZ_CP016830.1"/>
</dbReference>
<dbReference type="STRING" id="48664.BER92_09660"/>
<evidence type="ECO:0000313" key="6">
    <source>
        <dbReference type="EMBL" id="SMR03311.1"/>
    </source>
</evidence>
<dbReference type="EMBL" id="LT853882">
    <property type="protein sequence ID" value="SMQ99272.1"/>
    <property type="molecule type" value="Genomic_DNA"/>
</dbReference>
<keyword evidence="2" id="KW-0812">Transmembrane</keyword>
<dbReference type="AlphaFoldDB" id="A0A1Y6H6X1"/>
<reference evidence="6 8" key="1">
    <citation type="submission" date="2017-05" db="EMBL/GenBank/DDBJ databases">
        <authorList>
            <person name="Song R."/>
            <person name="Chenine A.L."/>
            <person name="Ruprecht R.M."/>
        </authorList>
    </citation>
    <scope>NUCLEOTIDE SEQUENCE [LARGE SCALE GENOMIC DNA]</scope>
    <source>
        <strain evidence="6">PD5205</strain>
    </source>
</reference>
<keyword evidence="7" id="KW-1185">Reference proteome</keyword>
<dbReference type="InterPro" id="IPR008900">
    <property type="entry name" value="Zot_N"/>
</dbReference>
<dbReference type="GeneID" id="61894408"/>
<evidence type="ECO:0000313" key="4">
    <source>
        <dbReference type="EMBL" id="SMQ99259.1"/>
    </source>
</evidence>
<dbReference type="EMBL" id="LT853885">
    <property type="protein sequence ID" value="SMR03311.1"/>
    <property type="molecule type" value="Genomic_DNA"/>
</dbReference>
<dbReference type="KEGG" id="xfr:BER92_09660"/>
<feature type="transmembrane region" description="Helical" evidence="2">
    <location>
        <begin position="181"/>
        <end position="199"/>
    </location>
</feature>
<protein>
    <submittedName>
        <fullName evidence="6">Filamentous phage Cf1c related protein</fullName>
    </submittedName>
    <submittedName>
        <fullName evidence="4">Zonular occludens toxin (Zot)</fullName>
    </submittedName>
</protein>
<dbReference type="OrthoDB" id="8809170at2"/>
<proteinExistence type="predicted"/>
<evidence type="ECO:0000259" key="3">
    <source>
        <dbReference type="Pfam" id="PF05707"/>
    </source>
</evidence>